<accession>A0ACB8BGK1</accession>
<gene>
    <name evidence="1" type="ORF">BV22DRAFT_1065719</name>
</gene>
<organism evidence="1 2">
    <name type="scientific">Leucogyrophana mollusca</name>
    <dbReference type="NCBI Taxonomy" id="85980"/>
    <lineage>
        <taxon>Eukaryota</taxon>
        <taxon>Fungi</taxon>
        <taxon>Dikarya</taxon>
        <taxon>Basidiomycota</taxon>
        <taxon>Agaricomycotina</taxon>
        <taxon>Agaricomycetes</taxon>
        <taxon>Agaricomycetidae</taxon>
        <taxon>Boletales</taxon>
        <taxon>Boletales incertae sedis</taxon>
        <taxon>Leucogyrophana</taxon>
    </lineage>
</organism>
<dbReference type="Proteomes" id="UP000790709">
    <property type="component" value="Unassembled WGS sequence"/>
</dbReference>
<keyword evidence="2" id="KW-1185">Reference proteome</keyword>
<proteinExistence type="predicted"/>
<sequence length="325" mass="36887">MLEEGASGRKAAFKIYAAKESLAISRNKVEACQYCGATRPPGAKPFPVCSGCHSVRFCVSYAPSKNMCDVPANNCREHQVALWPQHKFVCREQQRNLQNIQRDRDLPLPPGFPPVQECKCILEDWVEVHRQGLEQSLASAIHDLGRPYDLNKDYAIFSISYRPSSGGNPSLAFTVNDADIVPHPPLGTSLGDMLASTNPRVVQANAKEFKHPEFLAAVPCVYSVDKVFLWISYLYLKKMDIPTVTFKDRPWFWWLNFCCDAGLVFRKGGPHHAVWHPGLMEKEGNKWVWKEKTLSELAAKGTHLLRYPRHMHCPYIVASMRQLYE</sequence>
<name>A0ACB8BGK1_9AGAM</name>
<reference evidence="1" key="1">
    <citation type="journal article" date="2021" name="New Phytol.">
        <title>Evolutionary innovations through gain and loss of genes in the ectomycorrhizal Boletales.</title>
        <authorList>
            <person name="Wu G."/>
            <person name="Miyauchi S."/>
            <person name="Morin E."/>
            <person name="Kuo A."/>
            <person name="Drula E."/>
            <person name="Varga T."/>
            <person name="Kohler A."/>
            <person name="Feng B."/>
            <person name="Cao Y."/>
            <person name="Lipzen A."/>
            <person name="Daum C."/>
            <person name="Hundley H."/>
            <person name="Pangilinan J."/>
            <person name="Johnson J."/>
            <person name="Barry K."/>
            <person name="LaButti K."/>
            <person name="Ng V."/>
            <person name="Ahrendt S."/>
            <person name="Min B."/>
            <person name="Choi I.G."/>
            <person name="Park H."/>
            <person name="Plett J.M."/>
            <person name="Magnuson J."/>
            <person name="Spatafora J.W."/>
            <person name="Nagy L.G."/>
            <person name="Henrissat B."/>
            <person name="Grigoriev I.V."/>
            <person name="Yang Z.L."/>
            <person name="Xu J."/>
            <person name="Martin F.M."/>
        </authorList>
    </citation>
    <scope>NUCLEOTIDE SEQUENCE</scope>
    <source>
        <strain evidence="1">KUC20120723A-06</strain>
    </source>
</reference>
<evidence type="ECO:0000313" key="2">
    <source>
        <dbReference type="Proteomes" id="UP000790709"/>
    </source>
</evidence>
<protein>
    <submittedName>
        <fullName evidence="1">Uncharacterized protein</fullName>
    </submittedName>
</protein>
<dbReference type="EMBL" id="MU266411">
    <property type="protein sequence ID" value="KAH7924996.1"/>
    <property type="molecule type" value="Genomic_DNA"/>
</dbReference>
<evidence type="ECO:0000313" key="1">
    <source>
        <dbReference type="EMBL" id="KAH7924996.1"/>
    </source>
</evidence>
<comment type="caution">
    <text evidence="1">The sequence shown here is derived from an EMBL/GenBank/DDBJ whole genome shotgun (WGS) entry which is preliminary data.</text>
</comment>